<gene>
    <name evidence="1" type="ORF">HPP92_000977</name>
</gene>
<dbReference type="InterPro" id="IPR036410">
    <property type="entry name" value="HSP_DnaJ_Cys-rich_dom_sf"/>
</dbReference>
<sequence>MVEFGSSIFRILLNKEKKKKKRHRCPKLNQAEVRLFIFPPIREEISLIMEISAGMPSASSLPCQMRRTPSSHYGIGTVAKLHTSLHHRSFLRFSASKKKSSSVRGLGRCRSSLGSFFCYDKSIPEEVIEKPVGFSLNRREIGSNPPCSQCDKTGIILCGTCSGSGLYVDSILESQGIIVKVRCLGCGGSGNIMCSNCGGRGHAGIN</sequence>
<reference evidence="1 2" key="1">
    <citation type="journal article" date="2020" name="Nat. Food">
        <title>A phased Vanilla planifolia genome enables genetic improvement of flavour and production.</title>
        <authorList>
            <person name="Hasing T."/>
            <person name="Tang H."/>
            <person name="Brym M."/>
            <person name="Khazi F."/>
            <person name="Huang T."/>
            <person name="Chambers A.H."/>
        </authorList>
    </citation>
    <scope>NUCLEOTIDE SEQUENCE [LARGE SCALE GENOMIC DNA]</scope>
    <source>
        <tissue evidence="1">Leaf</tissue>
    </source>
</reference>
<comment type="caution">
    <text evidence="1">The sequence shown here is derived from an EMBL/GenBank/DDBJ whole genome shotgun (WGS) entry which is preliminary data.</text>
</comment>
<dbReference type="EMBL" id="JADCNL010000001">
    <property type="protein sequence ID" value="KAG0496286.1"/>
    <property type="molecule type" value="Genomic_DNA"/>
</dbReference>
<dbReference type="Proteomes" id="UP000636800">
    <property type="component" value="Chromosome 1"/>
</dbReference>
<dbReference type="AlphaFoldDB" id="A0A835VH54"/>
<dbReference type="SUPFAM" id="SSF57938">
    <property type="entry name" value="DnaJ/Hsp40 cysteine-rich domain"/>
    <property type="match status" value="1"/>
</dbReference>
<dbReference type="PANTHER" id="PTHR15852">
    <property type="entry name" value="PLASTID TRANSCRIPTIONALLY ACTIVE PROTEIN"/>
    <property type="match status" value="1"/>
</dbReference>
<keyword evidence="2" id="KW-1185">Reference proteome</keyword>
<proteinExistence type="predicted"/>
<dbReference type="PANTHER" id="PTHR15852:SF13">
    <property type="entry name" value="DNAJ_HSP40 CYSTEINE-RICH DOMAIN SUPERFAMILY PROTEIN"/>
    <property type="match status" value="1"/>
</dbReference>
<protein>
    <submittedName>
        <fullName evidence="1">Uncharacterized protein</fullName>
    </submittedName>
</protein>
<organism evidence="1 2">
    <name type="scientific">Vanilla planifolia</name>
    <name type="common">Vanilla</name>
    <dbReference type="NCBI Taxonomy" id="51239"/>
    <lineage>
        <taxon>Eukaryota</taxon>
        <taxon>Viridiplantae</taxon>
        <taxon>Streptophyta</taxon>
        <taxon>Embryophyta</taxon>
        <taxon>Tracheophyta</taxon>
        <taxon>Spermatophyta</taxon>
        <taxon>Magnoliopsida</taxon>
        <taxon>Liliopsida</taxon>
        <taxon>Asparagales</taxon>
        <taxon>Orchidaceae</taxon>
        <taxon>Vanilloideae</taxon>
        <taxon>Vanilleae</taxon>
        <taxon>Vanilla</taxon>
    </lineage>
</organism>
<name>A0A835VH54_VANPL</name>
<dbReference type="OrthoDB" id="1435597at2759"/>
<accession>A0A835VH54</accession>
<evidence type="ECO:0000313" key="1">
    <source>
        <dbReference type="EMBL" id="KAG0496286.1"/>
    </source>
</evidence>
<evidence type="ECO:0000313" key="2">
    <source>
        <dbReference type="Proteomes" id="UP000636800"/>
    </source>
</evidence>